<feature type="region of interest" description="Disordered" evidence="1">
    <location>
        <begin position="24"/>
        <end position="111"/>
    </location>
</feature>
<proteinExistence type="predicted"/>
<dbReference type="PROSITE" id="PS51257">
    <property type="entry name" value="PROKAR_LIPOPROTEIN"/>
    <property type="match status" value="1"/>
</dbReference>
<dbReference type="RefSeq" id="WP_326836755.1">
    <property type="nucleotide sequence ID" value="NZ_CP142149.1"/>
</dbReference>
<reference evidence="4 5" key="1">
    <citation type="journal article" date="2015" name="Int. J. Syst. Evol. Microbiol.">
        <title>Amycolatopsis rhabdoformis sp. nov., an actinomycete isolated from a tropical forest soil.</title>
        <authorList>
            <person name="Souza W.R."/>
            <person name="Silva R.E."/>
            <person name="Goodfellow M."/>
            <person name="Busarakam K."/>
            <person name="Figueiro F.S."/>
            <person name="Ferreira D."/>
            <person name="Rodrigues-Filho E."/>
            <person name="Moraes L.A.B."/>
            <person name="Zucchi T.D."/>
        </authorList>
    </citation>
    <scope>NUCLEOTIDE SEQUENCE [LARGE SCALE GENOMIC DNA]</scope>
    <source>
        <strain evidence="4 5">NCIMB 14900</strain>
    </source>
</reference>
<keyword evidence="2" id="KW-0732">Signal</keyword>
<feature type="domain" description="Putative host cell surface-exposed lipoprotein Ltp-like HTH region" evidence="3">
    <location>
        <begin position="108"/>
        <end position="152"/>
    </location>
</feature>
<protein>
    <submittedName>
        <fullName evidence="4">Ltp family lipoprotein</fullName>
    </submittedName>
</protein>
<name>A0ABZ1IHU7_9PSEU</name>
<dbReference type="Proteomes" id="UP001330812">
    <property type="component" value="Chromosome"/>
</dbReference>
<accession>A0ABZ1IHU7</accession>
<dbReference type="InterPro" id="IPR036388">
    <property type="entry name" value="WH-like_DNA-bd_sf"/>
</dbReference>
<sequence>MIKGVVLLVAAAAAAVALTACSGPDVRGLDAGRLTPAPTSTPGYTPQGSCPPLQAGQSCVNGQLAESNPTTAAPPSSPPVETSEAPPSTPEVESSPTSEAPQYPPQVEEARESAESYLGYTAFSRNGLIDQLSSKYGDSYPKNVATQAVDSLDVDWNAQAAQAAQSYLDYTSFSCTGLINQLASKYGSQFTSAQAKFGAHQTKACK</sequence>
<dbReference type="Pfam" id="PF07553">
    <property type="entry name" value="Lipoprotein_Ltp"/>
    <property type="match status" value="2"/>
</dbReference>
<organism evidence="4 5">
    <name type="scientific">Amycolatopsis rhabdoformis</name>
    <dbReference type="NCBI Taxonomy" id="1448059"/>
    <lineage>
        <taxon>Bacteria</taxon>
        <taxon>Bacillati</taxon>
        <taxon>Actinomycetota</taxon>
        <taxon>Actinomycetes</taxon>
        <taxon>Pseudonocardiales</taxon>
        <taxon>Pseudonocardiaceae</taxon>
        <taxon>Amycolatopsis</taxon>
    </lineage>
</organism>
<dbReference type="Gene3D" id="1.10.10.10">
    <property type="entry name" value="Winged helix-like DNA-binding domain superfamily/Winged helix DNA-binding domain"/>
    <property type="match status" value="2"/>
</dbReference>
<feature type="compositionally biased region" description="Low complexity" evidence="1">
    <location>
        <begin position="65"/>
        <end position="101"/>
    </location>
</feature>
<evidence type="ECO:0000256" key="2">
    <source>
        <dbReference type="SAM" id="SignalP"/>
    </source>
</evidence>
<evidence type="ECO:0000256" key="1">
    <source>
        <dbReference type="SAM" id="MobiDB-lite"/>
    </source>
</evidence>
<evidence type="ECO:0000313" key="4">
    <source>
        <dbReference type="EMBL" id="WSE33957.1"/>
    </source>
</evidence>
<feature type="compositionally biased region" description="Polar residues" evidence="1">
    <location>
        <begin position="37"/>
        <end position="48"/>
    </location>
</feature>
<keyword evidence="5" id="KW-1185">Reference proteome</keyword>
<feature type="signal peptide" evidence="2">
    <location>
        <begin position="1"/>
        <end position="22"/>
    </location>
</feature>
<feature type="domain" description="Putative host cell surface-exposed lipoprotein Ltp-like HTH region" evidence="3">
    <location>
        <begin position="155"/>
        <end position="198"/>
    </location>
</feature>
<gene>
    <name evidence="4" type="ORF">VSH64_17925</name>
</gene>
<feature type="chain" id="PRO_5047117413" evidence="2">
    <location>
        <begin position="23"/>
        <end position="206"/>
    </location>
</feature>
<evidence type="ECO:0000259" key="3">
    <source>
        <dbReference type="Pfam" id="PF07553"/>
    </source>
</evidence>
<dbReference type="EMBL" id="CP142149">
    <property type="protein sequence ID" value="WSE33957.1"/>
    <property type="molecule type" value="Genomic_DNA"/>
</dbReference>
<dbReference type="InterPro" id="IPR011434">
    <property type="entry name" value="Ltp-like_HTH"/>
</dbReference>
<keyword evidence="4" id="KW-0449">Lipoprotein</keyword>
<evidence type="ECO:0000313" key="5">
    <source>
        <dbReference type="Proteomes" id="UP001330812"/>
    </source>
</evidence>